<comment type="function">
    <text evidence="11">Plays a major role in protein secretion by helping the post-translocational extracellular folding of several secreted proteins.</text>
</comment>
<dbReference type="EMBL" id="PIOC01000017">
    <property type="protein sequence ID" value="RDW18185.1"/>
    <property type="molecule type" value="Genomic_DNA"/>
</dbReference>
<organism evidence="15 16">
    <name type="scientific">Oceanobacillus arenosus</name>
    <dbReference type="NCBI Taxonomy" id="1229153"/>
    <lineage>
        <taxon>Bacteria</taxon>
        <taxon>Bacillati</taxon>
        <taxon>Bacillota</taxon>
        <taxon>Bacilli</taxon>
        <taxon>Bacillales</taxon>
        <taxon>Bacillaceae</taxon>
        <taxon>Oceanobacillus</taxon>
    </lineage>
</organism>
<keyword evidence="5 11" id="KW-0732">Signal</keyword>
<sequence length="318" mass="35343">MKKLIIAAALSASVLTLGACSSNDEVVVETSAGNITQDEFYNELKTRYGEGMLQEMVTVKVLEDNYEVKEEDIDKEIQAMKDMYGEQYDMLITQQFGDEDTLRNIIKISLLQEQAAAEDVEVTDEELQELYDKKNKEVDASHILVADEETAKEVKAKLDKGGDFAELAAEYSTDGTAEDGGNLGYFSTGQMVPEFEDAAFSMKPGDISDPVQTQHGFHIIKVNDVREKEESIGKFEDVKDELRRELVAGKVDQTQLQEKVTGLIEDANVDVKIAEFKDLFKPAEKVETDKDTTTEDDAAKDAESSDTSEKANTDEKAE</sequence>
<name>A0A3D8PT77_9BACI</name>
<keyword evidence="16" id="KW-1185">Reference proteome</keyword>
<keyword evidence="10 11" id="KW-0449">Lipoprotein</keyword>
<evidence type="ECO:0000256" key="11">
    <source>
        <dbReference type="HAMAP-Rule" id="MF_01145"/>
    </source>
</evidence>
<comment type="similarity">
    <text evidence="3 11">Belongs to the PrsA family.</text>
</comment>
<evidence type="ECO:0000313" key="16">
    <source>
        <dbReference type="Proteomes" id="UP000257143"/>
    </source>
</evidence>
<evidence type="ECO:0000256" key="3">
    <source>
        <dbReference type="ARBA" id="ARBA00006071"/>
    </source>
</evidence>
<comment type="catalytic activity">
    <reaction evidence="1 11">
        <text>[protein]-peptidylproline (omega=180) = [protein]-peptidylproline (omega=0)</text>
        <dbReference type="Rhea" id="RHEA:16237"/>
        <dbReference type="Rhea" id="RHEA-COMP:10747"/>
        <dbReference type="Rhea" id="RHEA-COMP:10748"/>
        <dbReference type="ChEBI" id="CHEBI:83833"/>
        <dbReference type="ChEBI" id="CHEBI:83834"/>
        <dbReference type="EC" id="5.2.1.8"/>
    </reaction>
</comment>
<keyword evidence="6 11" id="KW-0697">Rotamase</keyword>
<dbReference type="GO" id="GO:0003755">
    <property type="term" value="F:peptidyl-prolyl cis-trans isomerase activity"/>
    <property type="evidence" value="ECO:0007669"/>
    <property type="project" value="UniProtKB-UniRule"/>
</dbReference>
<dbReference type="InterPro" id="IPR046357">
    <property type="entry name" value="PPIase_dom_sf"/>
</dbReference>
<evidence type="ECO:0000313" key="15">
    <source>
        <dbReference type="EMBL" id="RDW18185.1"/>
    </source>
</evidence>
<feature type="domain" description="PpiC" evidence="14">
    <location>
        <begin position="135"/>
        <end position="224"/>
    </location>
</feature>
<dbReference type="InterPro" id="IPR050245">
    <property type="entry name" value="PrsA_foldase"/>
</dbReference>
<accession>A0A3D8PT77</accession>
<dbReference type="InterPro" id="IPR027304">
    <property type="entry name" value="Trigger_fact/SurA_dom_sf"/>
</dbReference>
<protein>
    <recommendedName>
        <fullName evidence="11">Foldase protein PrsA</fullName>
        <ecNumber evidence="11">5.2.1.8</ecNumber>
    </recommendedName>
</protein>
<evidence type="ECO:0000256" key="1">
    <source>
        <dbReference type="ARBA" id="ARBA00000971"/>
    </source>
</evidence>
<dbReference type="GO" id="GO:0005886">
    <property type="term" value="C:plasma membrane"/>
    <property type="evidence" value="ECO:0007669"/>
    <property type="project" value="UniProtKB-SubCell"/>
</dbReference>
<dbReference type="InterPro" id="IPR023059">
    <property type="entry name" value="Foldase_PrsA"/>
</dbReference>
<evidence type="ECO:0000259" key="14">
    <source>
        <dbReference type="PROSITE" id="PS50198"/>
    </source>
</evidence>
<dbReference type="PROSITE" id="PS50198">
    <property type="entry name" value="PPIC_PPIASE_2"/>
    <property type="match status" value="1"/>
</dbReference>
<keyword evidence="4 11" id="KW-1003">Cell membrane</keyword>
<keyword evidence="7 11" id="KW-0472">Membrane</keyword>
<keyword evidence="9 11" id="KW-0413">Isomerase</keyword>
<dbReference type="SUPFAM" id="SSF54534">
    <property type="entry name" value="FKBP-like"/>
    <property type="match status" value="1"/>
</dbReference>
<dbReference type="GO" id="GO:0006457">
    <property type="term" value="P:protein folding"/>
    <property type="evidence" value="ECO:0007669"/>
    <property type="project" value="UniProtKB-UniRule"/>
</dbReference>
<dbReference type="SUPFAM" id="SSF109998">
    <property type="entry name" value="Triger factor/SurA peptide-binding domain-like"/>
    <property type="match status" value="1"/>
</dbReference>
<dbReference type="PANTHER" id="PTHR47245">
    <property type="entry name" value="PEPTIDYLPROLYL ISOMERASE"/>
    <property type="match status" value="1"/>
</dbReference>
<feature type="chain" id="PRO_5038795874" description="Foldase protein PrsA" evidence="13">
    <location>
        <begin position="20"/>
        <end position="318"/>
    </location>
</feature>
<keyword evidence="8 11" id="KW-0564">Palmitate</keyword>
<evidence type="ECO:0000256" key="9">
    <source>
        <dbReference type="ARBA" id="ARBA00023235"/>
    </source>
</evidence>
<gene>
    <name evidence="11" type="primary">prsA</name>
    <name evidence="15" type="ORF">CWR48_11395</name>
</gene>
<dbReference type="PROSITE" id="PS01096">
    <property type="entry name" value="PPIC_PPIASE_1"/>
    <property type="match status" value="1"/>
</dbReference>
<evidence type="ECO:0000256" key="13">
    <source>
        <dbReference type="SAM" id="SignalP"/>
    </source>
</evidence>
<evidence type="ECO:0000256" key="7">
    <source>
        <dbReference type="ARBA" id="ARBA00023136"/>
    </source>
</evidence>
<evidence type="ECO:0000256" key="6">
    <source>
        <dbReference type="ARBA" id="ARBA00023110"/>
    </source>
</evidence>
<dbReference type="InterPro" id="IPR023058">
    <property type="entry name" value="PPIase_PpiC_CS"/>
</dbReference>
<evidence type="ECO:0000256" key="12">
    <source>
        <dbReference type="SAM" id="MobiDB-lite"/>
    </source>
</evidence>
<evidence type="ECO:0000256" key="4">
    <source>
        <dbReference type="ARBA" id="ARBA00022475"/>
    </source>
</evidence>
<dbReference type="PANTHER" id="PTHR47245:SF1">
    <property type="entry name" value="FOLDASE PROTEIN PRSA"/>
    <property type="match status" value="1"/>
</dbReference>
<evidence type="ECO:0000256" key="10">
    <source>
        <dbReference type="ARBA" id="ARBA00023288"/>
    </source>
</evidence>
<dbReference type="Proteomes" id="UP000257143">
    <property type="component" value="Unassembled WGS sequence"/>
</dbReference>
<reference evidence="16" key="1">
    <citation type="submission" date="2017-11" db="EMBL/GenBank/DDBJ databases">
        <authorList>
            <person name="Zhu W."/>
        </authorList>
    </citation>
    <scope>NUCLEOTIDE SEQUENCE [LARGE SCALE GENOMIC DNA]</scope>
    <source>
        <strain evidence="16">CAU 1183</strain>
    </source>
</reference>
<dbReference type="EC" id="5.2.1.8" evidence="11"/>
<comment type="subcellular location">
    <subcellularLocation>
        <location evidence="2 11">Cell membrane</location>
        <topology evidence="2 11">Lipid-anchor</topology>
    </subcellularLocation>
</comment>
<dbReference type="Pfam" id="PF00639">
    <property type="entry name" value="Rotamase"/>
    <property type="match status" value="1"/>
</dbReference>
<evidence type="ECO:0000256" key="8">
    <source>
        <dbReference type="ARBA" id="ARBA00023139"/>
    </source>
</evidence>
<feature type="region of interest" description="Disordered" evidence="12">
    <location>
        <begin position="283"/>
        <end position="318"/>
    </location>
</feature>
<dbReference type="PROSITE" id="PS51257">
    <property type="entry name" value="PROKAR_LIPOPROTEIN"/>
    <property type="match status" value="1"/>
</dbReference>
<dbReference type="OrthoDB" id="14196at2"/>
<feature type="signal peptide" evidence="13">
    <location>
        <begin position="1"/>
        <end position="19"/>
    </location>
</feature>
<comment type="caution">
    <text evidence="15">The sequence shown here is derived from an EMBL/GenBank/DDBJ whole genome shotgun (WGS) entry which is preliminary data.</text>
</comment>
<evidence type="ECO:0000256" key="5">
    <source>
        <dbReference type="ARBA" id="ARBA00022729"/>
    </source>
</evidence>
<dbReference type="InterPro" id="IPR000297">
    <property type="entry name" value="PPIase_PpiC"/>
</dbReference>
<proteinExistence type="inferred from homology"/>
<dbReference type="RefSeq" id="WP_115773366.1">
    <property type="nucleotide sequence ID" value="NZ_PIOC01000017.1"/>
</dbReference>
<dbReference type="Gene3D" id="3.10.50.40">
    <property type="match status" value="1"/>
</dbReference>
<evidence type="ECO:0000256" key="2">
    <source>
        <dbReference type="ARBA" id="ARBA00004193"/>
    </source>
</evidence>
<dbReference type="AlphaFoldDB" id="A0A3D8PT77"/>
<dbReference type="HAMAP" id="MF_01145">
    <property type="entry name" value="Foldase_PrsA"/>
    <property type="match status" value="1"/>
</dbReference>